<dbReference type="EMBL" id="AVOT02012241">
    <property type="protein sequence ID" value="MBW0493796.1"/>
    <property type="molecule type" value="Genomic_DNA"/>
</dbReference>
<organism evidence="1 2">
    <name type="scientific">Austropuccinia psidii MF-1</name>
    <dbReference type="NCBI Taxonomy" id="1389203"/>
    <lineage>
        <taxon>Eukaryota</taxon>
        <taxon>Fungi</taxon>
        <taxon>Dikarya</taxon>
        <taxon>Basidiomycota</taxon>
        <taxon>Pucciniomycotina</taxon>
        <taxon>Pucciniomycetes</taxon>
        <taxon>Pucciniales</taxon>
        <taxon>Sphaerophragmiaceae</taxon>
        <taxon>Austropuccinia</taxon>
    </lineage>
</organism>
<dbReference type="AlphaFoldDB" id="A0A9Q3H760"/>
<name>A0A9Q3H760_9BASI</name>
<sequence length="583" mass="67103">MFADFHSDNKPSKDPLIIEIDQIAQSVQSDLIIASKRVIKRLLRLPIMTRQFHYIFQFPTHDDVSLLLSRQIWLEATYPTSTQKFPLEIVMNSSPVLVFGENEQRVCQAKIFTPLATVHLPNFRQCLIKLSSVFARPFIFIENHLEIIDNAHSFNLIKLTVLKIEAIFHHINLLLHIKFTFQEGQADLNSELSPGKINPFESFRQVYYHIRDKLIEPSKELLKSMVTFLKHSLLVHQSLKNDHQSKYICLWRSKANDVSQRLLLVLSHTPYLIRWFRQPEYVIRQDTASKFNPTVDNLIPSIQNFIVLAEAFANQFGLQTPMGDAVGDAGRLSQQRGLDIYFEYPISILFRQVVSDPWVGPIFLNERATFLAPAAIPVFKMARLISNYFLPCDKRNKTNNQSSALIFAINLNQFTQTTKLHCFLEFFDKLLLLVQELFCDAIACLECVSPCEASRYYDTITSTYQTHHLNDLKSKIEKLERFSSSIKNDFDMLFNDLTDSSNQDLIKALQVDREWLEVWCRELDLYIQASTPTSKCASFVVASNAMGCLIIHQFPIPRFTNGPRARTCNTSSGYKPPLSGMES</sequence>
<protein>
    <submittedName>
        <fullName evidence="1">Uncharacterized protein</fullName>
    </submittedName>
</protein>
<gene>
    <name evidence="1" type="ORF">O181_033511</name>
</gene>
<evidence type="ECO:0000313" key="2">
    <source>
        <dbReference type="Proteomes" id="UP000765509"/>
    </source>
</evidence>
<proteinExistence type="predicted"/>
<evidence type="ECO:0000313" key="1">
    <source>
        <dbReference type="EMBL" id="MBW0493796.1"/>
    </source>
</evidence>
<accession>A0A9Q3H760</accession>
<keyword evidence="2" id="KW-1185">Reference proteome</keyword>
<comment type="caution">
    <text evidence="1">The sequence shown here is derived from an EMBL/GenBank/DDBJ whole genome shotgun (WGS) entry which is preliminary data.</text>
</comment>
<reference evidence="1" key="1">
    <citation type="submission" date="2021-03" db="EMBL/GenBank/DDBJ databases">
        <title>Draft genome sequence of rust myrtle Austropuccinia psidii MF-1, a brazilian biotype.</title>
        <authorList>
            <person name="Quecine M.C."/>
            <person name="Pachon D.M.R."/>
            <person name="Bonatelli M.L."/>
            <person name="Correr F.H."/>
            <person name="Franceschini L.M."/>
            <person name="Leite T.F."/>
            <person name="Margarido G.R.A."/>
            <person name="Almeida C.A."/>
            <person name="Ferrarezi J.A."/>
            <person name="Labate C.A."/>
        </authorList>
    </citation>
    <scope>NUCLEOTIDE SEQUENCE</scope>
    <source>
        <strain evidence="1">MF-1</strain>
    </source>
</reference>
<dbReference type="Proteomes" id="UP000765509">
    <property type="component" value="Unassembled WGS sequence"/>
</dbReference>